<evidence type="ECO:0000313" key="1">
    <source>
        <dbReference type="Proteomes" id="UP000095287"/>
    </source>
</evidence>
<organism evidence="1 2">
    <name type="scientific">Steinernema glaseri</name>
    <dbReference type="NCBI Taxonomy" id="37863"/>
    <lineage>
        <taxon>Eukaryota</taxon>
        <taxon>Metazoa</taxon>
        <taxon>Ecdysozoa</taxon>
        <taxon>Nematoda</taxon>
        <taxon>Chromadorea</taxon>
        <taxon>Rhabditida</taxon>
        <taxon>Tylenchina</taxon>
        <taxon>Panagrolaimomorpha</taxon>
        <taxon>Strongyloidoidea</taxon>
        <taxon>Steinernematidae</taxon>
        <taxon>Steinernema</taxon>
    </lineage>
</organism>
<reference evidence="2" key="1">
    <citation type="submission" date="2016-11" db="UniProtKB">
        <authorList>
            <consortium name="WormBaseParasite"/>
        </authorList>
    </citation>
    <scope>IDENTIFICATION</scope>
</reference>
<dbReference type="AlphaFoldDB" id="A0A1I8ABM3"/>
<accession>A0A1I8ABM3</accession>
<dbReference type="Proteomes" id="UP000095287">
    <property type="component" value="Unplaced"/>
</dbReference>
<name>A0A1I8ABM3_9BILA</name>
<keyword evidence="1" id="KW-1185">Reference proteome</keyword>
<sequence>MHQPKTSWYLKLSNDLRLIVIQIDIWLQRALNSIRFHFADISFTLSYALATVLSAATRTEIIPSGLSLGVLLRRMKRFKAGCNPAGTGFAACVTAPLEALGDL</sequence>
<proteinExistence type="predicted"/>
<dbReference type="WBParaSite" id="L893_g3929.t1">
    <property type="protein sequence ID" value="L893_g3929.t1"/>
    <property type="gene ID" value="L893_g3929"/>
</dbReference>
<protein>
    <submittedName>
        <fullName evidence="2">Cyclin_C domain-containing protein</fullName>
    </submittedName>
</protein>
<evidence type="ECO:0000313" key="2">
    <source>
        <dbReference type="WBParaSite" id="L893_g3929.t1"/>
    </source>
</evidence>